<gene>
    <name evidence="2" type="ORF">BT67DRAFT_161448</name>
</gene>
<reference evidence="2" key="1">
    <citation type="journal article" date="2023" name="Mol. Phylogenet. Evol.">
        <title>Genome-scale phylogeny and comparative genomics of the fungal order Sordariales.</title>
        <authorList>
            <person name="Hensen N."/>
            <person name="Bonometti L."/>
            <person name="Westerberg I."/>
            <person name="Brannstrom I.O."/>
            <person name="Guillou S."/>
            <person name="Cros-Aarteil S."/>
            <person name="Calhoun S."/>
            <person name="Haridas S."/>
            <person name="Kuo A."/>
            <person name="Mondo S."/>
            <person name="Pangilinan J."/>
            <person name="Riley R."/>
            <person name="LaButti K."/>
            <person name="Andreopoulos B."/>
            <person name="Lipzen A."/>
            <person name="Chen C."/>
            <person name="Yan M."/>
            <person name="Daum C."/>
            <person name="Ng V."/>
            <person name="Clum A."/>
            <person name="Steindorff A."/>
            <person name="Ohm R.A."/>
            <person name="Martin F."/>
            <person name="Silar P."/>
            <person name="Natvig D.O."/>
            <person name="Lalanne C."/>
            <person name="Gautier V."/>
            <person name="Ament-Velasquez S.L."/>
            <person name="Kruys A."/>
            <person name="Hutchinson M.I."/>
            <person name="Powell A.J."/>
            <person name="Barry K."/>
            <person name="Miller A.N."/>
            <person name="Grigoriev I.V."/>
            <person name="Debuchy R."/>
            <person name="Gladieux P."/>
            <person name="Hiltunen Thoren M."/>
            <person name="Johannesson H."/>
        </authorList>
    </citation>
    <scope>NUCLEOTIDE SEQUENCE</scope>
    <source>
        <strain evidence="2">CBS 123565</strain>
    </source>
</reference>
<dbReference type="EMBL" id="MU853427">
    <property type="protein sequence ID" value="KAK4131112.1"/>
    <property type="molecule type" value="Genomic_DNA"/>
</dbReference>
<proteinExistence type="predicted"/>
<reference evidence="2" key="2">
    <citation type="submission" date="2023-05" db="EMBL/GenBank/DDBJ databases">
        <authorList>
            <consortium name="Lawrence Berkeley National Laboratory"/>
            <person name="Steindorff A."/>
            <person name="Hensen N."/>
            <person name="Bonometti L."/>
            <person name="Westerberg I."/>
            <person name="Brannstrom I.O."/>
            <person name="Guillou S."/>
            <person name="Cros-Aarteil S."/>
            <person name="Calhoun S."/>
            <person name="Haridas S."/>
            <person name="Kuo A."/>
            <person name="Mondo S."/>
            <person name="Pangilinan J."/>
            <person name="Riley R."/>
            <person name="Labutti K."/>
            <person name="Andreopoulos B."/>
            <person name="Lipzen A."/>
            <person name="Chen C."/>
            <person name="Yanf M."/>
            <person name="Daum C."/>
            <person name="Ng V."/>
            <person name="Clum A."/>
            <person name="Ohm R."/>
            <person name="Martin F."/>
            <person name="Silar P."/>
            <person name="Natvig D."/>
            <person name="Lalanne C."/>
            <person name="Gautier V."/>
            <person name="Ament-Velasquez S.L."/>
            <person name="Kruys A."/>
            <person name="Hutchinson M.I."/>
            <person name="Powell A.J."/>
            <person name="Barry K."/>
            <person name="Miller A.N."/>
            <person name="Grigoriev I.V."/>
            <person name="Debuchy R."/>
            <person name="Gladieux P."/>
            <person name="Thoren M.H."/>
            <person name="Johannesson H."/>
        </authorList>
    </citation>
    <scope>NUCLEOTIDE SEQUENCE</scope>
    <source>
        <strain evidence="2">CBS 123565</strain>
    </source>
</reference>
<feature type="region of interest" description="Disordered" evidence="1">
    <location>
        <begin position="169"/>
        <end position="203"/>
    </location>
</feature>
<name>A0AAN6UDP1_9PEZI</name>
<evidence type="ECO:0000313" key="2">
    <source>
        <dbReference type="EMBL" id="KAK4131112.1"/>
    </source>
</evidence>
<organism evidence="2 3">
    <name type="scientific">Trichocladium antarcticum</name>
    <dbReference type="NCBI Taxonomy" id="1450529"/>
    <lineage>
        <taxon>Eukaryota</taxon>
        <taxon>Fungi</taxon>
        <taxon>Dikarya</taxon>
        <taxon>Ascomycota</taxon>
        <taxon>Pezizomycotina</taxon>
        <taxon>Sordariomycetes</taxon>
        <taxon>Sordariomycetidae</taxon>
        <taxon>Sordariales</taxon>
        <taxon>Chaetomiaceae</taxon>
        <taxon>Trichocladium</taxon>
    </lineage>
</organism>
<evidence type="ECO:0000256" key="1">
    <source>
        <dbReference type="SAM" id="MobiDB-lite"/>
    </source>
</evidence>
<keyword evidence="3" id="KW-1185">Reference proteome</keyword>
<evidence type="ECO:0000313" key="3">
    <source>
        <dbReference type="Proteomes" id="UP001304895"/>
    </source>
</evidence>
<comment type="caution">
    <text evidence="2">The sequence shown here is derived from an EMBL/GenBank/DDBJ whole genome shotgun (WGS) entry which is preliminary data.</text>
</comment>
<feature type="compositionally biased region" description="Basic and acidic residues" evidence="1">
    <location>
        <begin position="181"/>
        <end position="196"/>
    </location>
</feature>
<dbReference type="AlphaFoldDB" id="A0AAN6UDP1"/>
<accession>A0AAN6UDP1</accession>
<protein>
    <submittedName>
        <fullName evidence="2">Uncharacterized protein</fullName>
    </submittedName>
</protein>
<dbReference type="Proteomes" id="UP001304895">
    <property type="component" value="Unassembled WGS sequence"/>
</dbReference>
<sequence>MDSIGHITRLVKYDSGDWPGWDIVDGLPGLGDHCILRSTSWRLGPCRSEPPLSLPRDRRDSAASHLWQDPSIIYPAPWAASSPNPVVFIVYDLAILLQGIVNGPPHRASSAGQPTHMCTYTSPGARGWHITIWNPILCESRGSVPRSRPQSSLRLAIIDRAYSVCNPPPDHSAFRSQPPDARVEPHTGDKSCEKVSRGIPPAGEQSTNWRLRWSAWHYLWTGEVRIVTASIGGMYVAAHDMRAAVGYSGVRTRFRFLKLSVLNCAAGD</sequence>